<accession>A0A6M1SZX1</accession>
<dbReference type="PANTHER" id="PTHR30566">
    <property type="entry name" value="YNAI-RELATED MECHANOSENSITIVE ION CHANNEL"/>
    <property type="match status" value="1"/>
</dbReference>
<feature type="transmembrane region" description="Helical" evidence="6">
    <location>
        <begin position="20"/>
        <end position="39"/>
    </location>
</feature>
<evidence type="ECO:0000256" key="4">
    <source>
        <dbReference type="ARBA" id="ARBA00022989"/>
    </source>
</evidence>
<evidence type="ECO:0000256" key="1">
    <source>
        <dbReference type="ARBA" id="ARBA00004651"/>
    </source>
</evidence>
<dbReference type="Proteomes" id="UP000479132">
    <property type="component" value="Unassembled WGS sequence"/>
</dbReference>
<dbReference type="EMBL" id="JAALLS010000002">
    <property type="protein sequence ID" value="NGP87237.1"/>
    <property type="molecule type" value="Genomic_DNA"/>
</dbReference>
<evidence type="ECO:0000256" key="2">
    <source>
        <dbReference type="ARBA" id="ARBA00022475"/>
    </source>
</evidence>
<dbReference type="SUPFAM" id="SSF50182">
    <property type="entry name" value="Sm-like ribonucleoproteins"/>
    <property type="match status" value="1"/>
</dbReference>
<evidence type="ECO:0000313" key="8">
    <source>
        <dbReference type="EMBL" id="NGP87237.1"/>
    </source>
</evidence>
<dbReference type="RefSeq" id="WP_165265798.1">
    <property type="nucleotide sequence ID" value="NZ_JAALLS010000002.1"/>
</dbReference>
<organism evidence="8 9">
    <name type="scientific">Fodinibius halophilus</name>
    <dbReference type="NCBI Taxonomy" id="1736908"/>
    <lineage>
        <taxon>Bacteria</taxon>
        <taxon>Pseudomonadati</taxon>
        <taxon>Balneolota</taxon>
        <taxon>Balneolia</taxon>
        <taxon>Balneolales</taxon>
        <taxon>Balneolaceae</taxon>
        <taxon>Fodinibius</taxon>
    </lineage>
</organism>
<evidence type="ECO:0000313" key="9">
    <source>
        <dbReference type="Proteomes" id="UP000479132"/>
    </source>
</evidence>
<evidence type="ECO:0000256" key="5">
    <source>
        <dbReference type="ARBA" id="ARBA00023136"/>
    </source>
</evidence>
<evidence type="ECO:0000259" key="7">
    <source>
        <dbReference type="Pfam" id="PF00924"/>
    </source>
</evidence>
<keyword evidence="4 6" id="KW-1133">Transmembrane helix</keyword>
<dbReference type="AlphaFoldDB" id="A0A6M1SZX1"/>
<keyword evidence="5 6" id="KW-0472">Membrane</keyword>
<proteinExistence type="predicted"/>
<dbReference type="GO" id="GO:0005886">
    <property type="term" value="C:plasma membrane"/>
    <property type="evidence" value="ECO:0007669"/>
    <property type="project" value="UniProtKB-SubCell"/>
</dbReference>
<feature type="domain" description="Mechanosensitive ion channel MscS" evidence="7">
    <location>
        <begin position="100"/>
        <end position="175"/>
    </location>
</feature>
<dbReference type="InterPro" id="IPR023408">
    <property type="entry name" value="MscS_beta-dom_sf"/>
</dbReference>
<dbReference type="Pfam" id="PF00924">
    <property type="entry name" value="MS_channel_2nd"/>
    <property type="match status" value="1"/>
</dbReference>
<comment type="subcellular location">
    <subcellularLocation>
        <location evidence="1">Cell membrane</location>
        <topology evidence="1">Multi-pass membrane protein</topology>
    </subcellularLocation>
</comment>
<dbReference type="GO" id="GO:0008381">
    <property type="term" value="F:mechanosensitive monoatomic ion channel activity"/>
    <property type="evidence" value="ECO:0007669"/>
    <property type="project" value="UniProtKB-ARBA"/>
</dbReference>
<keyword evidence="3 6" id="KW-0812">Transmembrane</keyword>
<protein>
    <submittedName>
        <fullName evidence="8">Mechanosensitive ion channel family protein</fullName>
    </submittedName>
</protein>
<keyword evidence="9" id="KW-1185">Reference proteome</keyword>
<dbReference type="Gene3D" id="2.30.30.60">
    <property type="match status" value="1"/>
</dbReference>
<dbReference type="Gene3D" id="1.10.287.1260">
    <property type="match status" value="1"/>
</dbReference>
<feature type="transmembrane region" description="Helical" evidence="6">
    <location>
        <begin position="60"/>
        <end position="77"/>
    </location>
</feature>
<dbReference type="Gene3D" id="3.30.70.100">
    <property type="match status" value="1"/>
</dbReference>
<reference evidence="8 9" key="1">
    <citation type="submission" date="2020-02" db="EMBL/GenBank/DDBJ databases">
        <title>Aliifodinibius halophilus 2W32, complete genome.</title>
        <authorList>
            <person name="Li Y."/>
            <person name="Wu S."/>
        </authorList>
    </citation>
    <scope>NUCLEOTIDE SEQUENCE [LARGE SCALE GENOMIC DNA]</scope>
    <source>
        <strain evidence="8 9">2W32</strain>
    </source>
</reference>
<dbReference type="SUPFAM" id="SSF82689">
    <property type="entry name" value="Mechanosensitive channel protein MscS (YggB), C-terminal domain"/>
    <property type="match status" value="1"/>
</dbReference>
<dbReference type="InterPro" id="IPR010920">
    <property type="entry name" value="LSM_dom_sf"/>
</dbReference>
<comment type="caution">
    <text evidence="8">The sequence shown here is derived from an EMBL/GenBank/DDBJ whole genome shotgun (WGS) entry which is preliminary data.</text>
</comment>
<name>A0A6M1SZX1_9BACT</name>
<gene>
    <name evidence="8" type="ORF">G3569_02630</name>
</gene>
<sequence>MQNITGRIQQFIENSPGFTYQVILSVVVIIAIWLIRFIAIRIINRKLPETKIQYKWRKNLTYISVFLGFLIVGRIWFEGLQSVATFLGLLSAGLAIALKDPVSDFAAWLFILWRKPFDVGDRIQIGDVKGDVIDQRLFKFTVLEIGNWVHADQSTGRVVHVPNHYAFSKSLANYTSNFKFLWNEIEVLVTFESNWEKAKELLQQISDKHLEDSVERAEQQVQQAKKSYLIYYRYLTPIVYTDVRDSGVCLTIRHLSDPRQRRGLSQAIWEDVLRSFNEHDDIELAYPTMRIYKEPNQ</sequence>
<evidence type="ECO:0000256" key="6">
    <source>
        <dbReference type="SAM" id="Phobius"/>
    </source>
</evidence>
<dbReference type="InterPro" id="IPR006685">
    <property type="entry name" value="MscS_channel_2nd"/>
</dbReference>
<evidence type="ECO:0000256" key="3">
    <source>
        <dbReference type="ARBA" id="ARBA00022692"/>
    </source>
</evidence>
<keyword evidence="2" id="KW-1003">Cell membrane</keyword>
<dbReference type="InterPro" id="IPR011066">
    <property type="entry name" value="MscS_channel_C_sf"/>
</dbReference>
<dbReference type="PANTHER" id="PTHR30566:SF5">
    <property type="entry name" value="MECHANOSENSITIVE ION CHANNEL PROTEIN 1, MITOCHONDRIAL-RELATED"/>
    <property type="match status" value="1"/>
</dbReference>